<keyword evidence="3" id="KW-1185">Reference proteome</keyword>
<dbReference type="PANTHER" id="PTHR26312">
    <property type="entry name" value="TETRATRICOPEPTIDE REPEAT PROTEIN 5"/>
    <property type="match status" value="1"/>
</dbReference>
<comment type="caution">
    <text evidence="2">The sequence shown here is derived from an EMBL/GenBank/DDBJ whole genome shotgun (WGS) entry which is preliminary data.</text>
</comment>
<evidence type="ECO:0000313" key="2">
    <source>
        <dbReference type="EMBL" id="KAJ0960322.1"/>
    </source>
</evidence>
<feature type="compositionally biased region" description="Low complexity" evidence="1">
    <location>
        <begin position="1"/>
        <end position="20"/>
    </location>
</feature>
<organism evidence="2 3">
    <name type="scientific">Dioscorea zingiberensis</name>
    <dbReference type="NCBI Taxonomy" id="325984"/>
    <lineage>
        <taxon>Eukaryota</taxon>
        <taxon>Viridiplantae</taxon>
        <taxon>Streptophyta</taxon>
        <taxon>Embryophyta</taxon>
        <taxon>Tracheophyta</taxon>
        <taxon>Spermatophyta</taxon>
        <taxon>Magnoliopsida</taxon>
        <taxon>Liliopsida</taxon>
        <taxon>Dioscoreales</taxon>
        <taxon>Dioscoreaceae</taxon>
        <taxon>Dioscorea</taxon>
    </lineage>
</organism>
<reference evidence="2 3" key="1">
    <citation type="journal article" date="2022" name="Hortic Res">
        <title>The genome of Dioscorea zingiberensis sheds light on the biosynthesis, origin and evolution of the medicinally important diosgenin saponins.</title>
        <authorList>
            <person name="Li Y."/>
            <person name="Tan C."/>
            <person name="Li Z."/>
            <person name="Guo J."/>
            <person name="Li S."/>
            <person name="Chen X."/>
            <person name="Wang C."/>
            <person name="Dai X."/>
            <person name="Yang H."/>
            <person name="Song W."/>
            <person name="Hou L."/>
            <person name="Xu J."/>
            <person name="Tong Z."/>
            <person name="Xu A."/>
            <person name="Yuan X."/>
            <person name="Wang W."/>
            <person name="Yang Q."/>
            <person name="Chen L."/>
            <person name="Sun Z."/>
            <person name="Wang K."/>
            <person name="Pan B."/>
            <person name="Chen J."/>
            <person name="Bao Y."/>
            <person name="Liu F."/>
            <person name="Qi X."/>
            <person name="Gang D.R."/>
            <person name="Wen J."/>
            <person name="Li J."/>
        </authorList>
    </citation>
    <scope>NUCLEOTIDE SEQUENCE [LARGE SCALE GENOMIC DNA]</scope>
    <source>
        <strain evidence="2">Dzin_1.0</strain>
    </source>
</reference>
<feature type="region of interest" description="Disordered" evidence="1">
    <location>
        <begin position="274"/>
        <end position="303"/>
    </location>
</feature>
<dbReference type="AlphaFoldDB" id="A0A9D5BT39"/>
<dbReference type="EMBL" id="JAGGNH010000089">
    <property type="protein sequence ID" value="KAJ0960322.1"/>
    <property type="molecule type" value="Genomic_DNA"/>
</dbReference>
<feature type="compositionally biased region" description="Acidic residues" evidence="1">
    <location>
        <begin position="274"/>
        <end position="283"/>
    </location>
</feature>
<gene>
    <name evidence="2" type="ORF">J5N97_001840</name>
</gene>
<evidence type="ECO:0000256" key="1">
    <source>
        <dbReference type="SAM" id="MobiDB-lite"/>
    </source>
</evidence>
<feature type="region of interest" description="Disordered" evidence="1">
    <location>
        <begin position="1"/>
        <end position="29"/>
    </location>
</feature>
<dbReference type="PANTHER" id="PTHR26312:SF168">
    <property type="entry name" value="OS06G0606700 PROTEIN"/>
    <property type="match status" value="1"/>
</dbReference>
<feature type="region of interest" description="Disordered" evidence="1">
    <location>
        <begin position="59"/>
        <end position="87"/>
    </location>
</feature>
<dbReference type="SUPFAM" id="SSF48452">
    <property type="entry name" value="TPR-like"/>
    <property type="match status" value="1"/>
</dbReference>
<proteinExistence type="predicted"/>
<sequence length="313" mass="34027">MLLRSSSSPLLNSWIPSSSPFSKDPHHDGVPPVEVVVISMAPSTRRPVMPRALSESNIMDVSSPAVSKRRPLTASHKGPEADQDSSRCITNKIPPPFSSLPPRFLSSSDPVDATSFACFKAGHLDSVLGDGFAGGGGSGHGNLGFSWEHNEDKGEDNDNYNDGKPGSSTTSTTDAYYQKMIQANPGNSLVLGNYAKFLKEVREDLVKAKEYCERALVANPRDGTVLALYADLIWQSNRDAQRAELYFDQAVQAAPQDSYIMASYARFLWDAEDDVEGKEDEQEGNWPEEVKQDNQTVPPFHPGAAARPIAAAL</sequence>
<dbReference type="OrthoDB" id="439046at2759"/>
<accession>A0A9D5BT39</accession>
<protein>
    <submittedName>
        <fullName evidence="2">Uncharacterized protein</fullName>
    </submittedName>
</protein>
<dbReference type="InterPro" id="IPR011990">
    <property type="entry name" value="TPR-like_helical_dom_sf"/>
</dbReference>
<dbReference type="Gene3D" id="1.25.40.10">
    <property type="entry name" value="Tetratricopeptide repeat domain"/>
    <property type="match status" value="1"/>
</dbReference>
<evidence type="ECO:0000313" key="3">
    <source>
        <dbReference type="Proteomes" id="UP001085076"/>
    </source>
</evidence>
<dbReference type="Proteomes" id="UP001085076">
    <property type="component" value="Unassembled WGS sequence"/>
</dbReference>
<name>A0A9D5BT39_9LILI</name>
<feature type="region of interest" description="Disordered" evidence="1">
    <location>
        <begin position="143"/>
        <end position="171"/>
    </location>
</feature>